<dbReference type="Proteomes" id="UP000078555">
    <property type="component" value="Unassembled WGS sequence"/>
</dbReference>
<evidence type="ECO:0000313" key="2">
    <source>
        <dbReference type="EMBL" id="SBT34378.1"/>
    </source>
</evidence>
<feature type="compositionally biased region" description="Basic and acidic residues" evidence="1">
    <location>
        <begin position="1"/>
        <end position="14"/>
    </location>
</feature>
<dbReference type="AlphaFoldDB" id="A0A1A8YRW0"/>
<proteinExistence type="predicted"/>
<feature type="compositionally biased region" description="Low complexity" evidence="1">
    <location>
        <begin position="106"/>
        <end position="118"/>
    </location>
</feature>
<reference evidence="3" key="1">
    <citation type="submission" date="2016-05" db="EMBL/GenBank/DDBJ databases">
        <authorList>
            <person name="Naeem Raeece"/>
        </authorList>
    </citation>
    <scope>NUCLEOTIDE SEQUENCE [LARGE SCALE GENOMIC DNA]</scope>
</reference>
<keyword evidence="3" id="KW-1185">Reference proteome</keyword>
<protein>
    <submittedName>
        <fullName evidence="2">Uncharacterized protein</fullName>
    </submittedName>
</protein>
<accession>A0A1A8YRW0</accession>
<feature type="compositionally biased region" description="Acidic residues" evidence="1">
    <location>
        <begin position="15"/>
        <end position="29"/>
    </location>
</feature>
<evidence type="ECO:0000256" key="1">
    <source>
        <dbReference type="SAM" id="MobiDB-lite"/>
    </source>
</evidence>
<feature type="region of interest" description="Disordered" evidence="1">
    <location>
        <begin position="99"/>
        <end position="124"/>
    </location>
</feature>
<feature type="compositionally biased region" description="Basic and acidic residues" evidence="1">
    <location>
        <begin position="30"/>
        <end position="39"/>
    </location>
</feature>
<gene>
    <name evidence="2" type="ORF">POVWA1_022020</name>
</gene>
<feature type="region of interest" description="Disordered" evidence="1">
    <location>
        <begin position="1"/>
        <end position="55"/>
    </location>
</feature>
<name>A0A1A8YRW0_PLAOA</name>
<evidence type="ECO:0000313" key="3">
    <source>
        <dbReference type="Proteomes" id="UP000078555"/>
    </source>
</evidence>
<sequence>MEMERERWRGRDGDGDGDGETETETETETEAGREREGRRGISSATTTGGCRSQRPRSKRVLYQIMICNFACKTMCFHLKCLVLGILPPSIAALGQVKRPDGGIAIGSDNSGSSDSSDSSSDDDL</sequence>
<organism evidence="2 3">
    <name type="scientific">Plasmodium ovale wallikeri</name>
    <dbReference type="NCBI Taxonomy" id="864142"/>
    <lineage>
        <taxon>Eukaryota</taxon>
        <taxon>Sar</taxon>
        <taxon>Alveolata</taxon>
        <taxon>Apicomplexa</taxon>
        <taxon>Aconoidasida</taxon>
        <taxon>Haemosporida</taxon>
        <taxon>Plasmodiidae</taxon>
        <taxon>Plasmodium</taxon>
        <taxon>Plasmodium (Plasmodium)</taxon>
    </lineage>
</organism>
<dbReference type="EMBL" id="FLRD01000070">
    <property type="protein sequence ID" value="SBT34378.1"/>
    <property type="molecule type" value="Genomic_DNA"/>
</dbReference>